<name>A0A920CPY7_9BACL</name>
<organism evidence="3 4">
    <name type="scientific">Paenibacillus azoreducens</name>
    <dbReference type="NCBI Taxonomy" id="116718"/>
    <lineage>
        <taxon>Bacteria</taxon>
        <taxon>Bacillati</taxon>
        <taxon>Bacillota</taxon>
        <taxon>Bacilli</taxon>
        <taxon>Bacillales</taxon>
        <taxon>Paenibacillaceae</taxon>
        <taxon>Paenibacillus</taxon>
    </lineage>
</organism>
<accession>A0A920CPY7</accession>
<sequence length="381" mass="42809">MKRAVLDERIKANMENSLHPIPDVVRRRIDDTLNRLPHDPTHERRDRLRMGKAAAGFVACLLLAFSIIALSKSTFADAIKPWVHSIFSWMGDRGLASGKNDSGGTVLPVLAQKEDQGYILKIHETRFDGMRLSLSYSLEKKDNVMSKDVHVIPDFKLDATIKQLDPAVLKSDSGGVLNQGKAGIVNYFFQGKLPEKFKLLVHVPALGVMDTSTDAAGQQTVQGNWDFAVDIQQTGNGVASEIYQESAARDFQQVRFNVVQARFSDTASEWKLHWEIPQSMIAANQKAEKTFYGIKYLIKAEGQPLNIVTSVDSSRIKDRKLPEDQWSQLKDVRLYAEPIPKEAKKVIIVPVLMKFPVHPEDGDYTEQELDQLAVEVEVNRN</sequence>
<dbReference type="AlphaFoldDB" id="A0A920CPY7"/>
<evidence type="ECO:0000259" key="2">
    <source>
        <dbReference type="Pfam" id="PF13786"/>
    </source>
</evidence>
<gene>
    <name evidence="3" type="ORF">J34TS1_01940</name>
</gene>
<dbReference type="EMBL" id="BORT01000001">
    <property type="protein sequence ID" value="GIO45429.1"/>
    <property type="molecule type" value="Genomic_DNA"/>
</dbReference>
<comment type="caution">
    <text evidence="3">The sequence shown here is derived from an EMBL/GenBank/DDBJ whole genome shotgun (WGS) entry which is preliminary data.</text>
</comment>
<proteinExistence type="predicted"/>
<keyword evidence="4" id="KW-1185">Reference proteome</keyword>
<dbReference type="Pfam" id="PF13786">
    <property type="entry name" value="DUF4179"/>
    <property type="match status" value="1"/>
</dbReference>
<feature type="transmembrane region" description="Helical" evidence="1">
    <location>
        <begin position="53"/>
        <end position="71"/>
    </location>
</feature>
<reference evidence="3 4" key="1">
    <citation type="submission" date="2021-03" db="EMBL/GenBank/DDBJ databases">
        <title>Antimicrobial resistance genes in bacteria isolated from Japanese honey, and their potential for conferring macrolide and lincosamide resistance in the American foulbrood pathogen Paenibacillus larvae.</title>
        <authorList>
            <person name="Okamoto M."/>
            <person name="Kumagai M."/>
            <person name="Kanamori H."/>
            <person name="Takamatsu D."/>
        </authorList>
    </citation>
    <scope>NUCLEOTIDE SEQUENCE [LARGE SCALE GENOMIC DNA]</scope>
    <source>
        <strain evidence="3 4">J34TS1</strain>
    </source>
</reference>
<feature type="domain" description="DUF4179" evidence="2">
    <location>
        <begin position="49"/>
        <end position="139"/>
    </location>
</feature>
<keyword evidence="1" id="KW-1133">Transmembrane helix</keyword>
<dbReference type="Proteomes" id="UP000682811">
    <property type="component" value="Unassembled WGS sequence"/>
</dbReference>
<evidence type="ECO:0000313" key="3">
    <source>
        <dbReference type="EMBL" id="GIO45429.1"/>
    </source>
</evidence>
<dbReference type="InterPro" id="IPR025436">
    <property type="entry name" value="DUF4179"/>
</dbReference>
<keyword evidence="1" id="KW-0812">Transmembrane</keyword>
<dbReference type="Gene3D" id="2.60.40.1630">
    <property type="entry name" value="bacillus anthracis domain"/>
    <property type="match status" value="1"/>
</dbReference>
<dbReference type="RefSeq" id="WP_212976613.1">
    <property type="nucleotide sequence ID" value="NZ_AP025343.1"/>
</dbReference>
<keyword evidence="1" id="KW-0472">Membrane</keyword>
<protein>
    <recommendedName>
        <fullName evidence="2">DUF4179 domain-containing protein</fullName>
    </recommendedName>
</protein>
<evidence type="ECO:0000313" key="4">
    <source>
        <dbReference type="Proteomes" id="UP000682811"/>
    </source>
</evidence>
<evidence type="ECO:0000256" key="1">
    <source>
        <dbReference type="SAM" id="Phobius"/>
    </source>
</evidence>